<dbReference type="Gene3D" id="3.40.50.300">
    <property type="entry name" value="P-loop containing nucleotide triphosphate hydrolases"/>
    <property type="match status" value="2"/>
</dbReference>
<feature type="compositionally biased region" description="Acidic residues" evidence="7">
    <location>
        <begin position="121"/>
        <end position="149"/>
    </location>
</feature>
<evidence type="ECO:0000256" key="2">
    <source>
        <dbReference type="ARBA" id="ARBA00022801"/>
    </source>
</evidence>
<dbReference type="PROSITE" id="PS51195">
    <property type="entry name" value="Q_MOTIF"/>
    <property type="match status" value="1"/>
</dbReference>
<evidence type="ECO:0000256" key="5">
    <source>
        <dbReference type="PROSITE-ProRule" id="PRU00552"/>
    </source>
</evidence>
<reference evidence="11 12" key="1">
    <citation type="journal article" date="2011" name="Genome Res.">
        <title>Phylogeny-wide analysis of social amoeba genomes highlights ancient origins for complex intercellular communication.</title>
        <authorList>
            <person name="Heidel A.J."/>
            <person name="Lawal H.M."/>
            <person name="Felder M."/>
            <person name="Schilde C."/>
            <person name="Helps N.R."/>
            <person name="Tunggal B."/>
            <person name="Rivero F."/>
            <person name="John U."/>
            <person name="Schleicher M."/>
            <person name="Eichinger L."/>
            <person name="Platzer M."/>
            <person name="Noegel A.A."/>
            <person name="Schaap P."/>
            <person name="Gloeckner G."/>
        </authorList>
    </citation>
    <scope>NUCLEOTIDE SEQUENCE [LARGE SCALE GENOMIC DNA]</scope>
    <source>
        <strain evidence="12">ATCC 26659 / Pp 5 / PN500</strain>
    </source>
</reference>
<dbReference type="InterPro" id="IPR050079">
    <property type="entry name" value="DEAD_box_RNA_helicase"/>
</dbReference>
<accession>D3B6C6</accession>
<feature type="compositionally biased region" description="Polar residues" evidence="7">
    <location>
        <begin position="86"/>
        <end position="97"/>
    </location>
</feature>
<dbReference type="PANTHER" id="PTHR47959">
    <property type="entry name" value="ATP-DEPENDENT RNA HELICASE RHLE-RELATED"/>
    <property type="match status" value="1"/>
</dbReference>
<dbReference type="PANTHER" id="PTHR47959:SF1">
    <property type="entry name" value="ATP-DEPENDENT RNA HELICASE DBPA"/>
    <property type="match status" value="1"/>
</dbReference>
<evidence type="ECO:0000259" key="10">
    <source>
        <dbReference type="PROSITE" id="PS51195"/>
    </source>
</evidence>
<keyword evidence="12" id="KW-1185">Reference proteome</keyword>
<dbReference type="InterPro" id="IPR027417">
    <property type="entry name" value="P-loop_NTPase"/>
</dbReference>
<feature type="compositionally biased region" description="Basic and acidic residues" evidence="7">
    <location>
        <begin position="1"/>
        <end position="12"/>
    </location>
</feature>
<keyword evidence="4" id="KW-0067">ATP-binding</keyword>
<dbReference type="CDD" id="cd18787">
    <property type="entry name" value="SF2_C_DEAD"/>
    <property type="match status" value="1"/>
</dbReference>
<feature type="compositionally biased region" description="Basic and acidic residues" evidence="7">
    <location>
        <begin position="108"/>
        <end position="120"/>
    </location>
</feature>
<dbReference type="FunCoup" id="D3B6C6">
    <property type="interactions" value="366"/>
</dbReference>
<feature type="compositionally biased region" description="Basic residues" evidence="7">
    <location>
        <begin position="757"/>
        <end position="769"/>
    </location>
</feature>
<dbReference type="PROSITE" id="PS51192">
    <property type="entry name" value="HELICASE_ATP_BIND_1"/>
    <property type="match status" value="1"/>
</dbReference>
<dbReference type="AlphaFoldDB" id="D3B6C6"/>
<feature type="region of interest" description="Disordered" evidence="7">
    <location>
        <begin position="1"/>
        <end position="182"/>
    </location>
</feature>
<feature type="compositionally biased region" description="Acidic residues" evidence="7">
    <location>
        <begin position="49"/>
        <end position="67"/>
    </location>
</feature>
<keyword evidence="2" id="KW-0378">Hydrolase</keyword>
<dbReference type="RefSeq" id="XP_020435013.1">
    <property type="nucleotide sequence ID" value="XM_020574599.1"/>
</dbReference>
<dbReference type="GO" id="GO:0016787">
    <property type="term" value="F:hydrolase activity"/>
    <property type="evidence" value="ECO:0007669"/>
    <property type="project" value="UniProtKB-KW"/>
</dbReference>
<comment type="caution">
    <text evidence="11">The sequence shown here is derived from an EMBL/GenBank/DDBJ whole genome shotgun (WGS) entry which is preliminary data.</text>
</comment>
<feature type="compositionally biased region" description="Basic and acidic residues" evidence="7">
    <location>
        <begin position="697"/>
        <end position="716"/>
    </location>
</feature>
<feature type="short sequence motif" description="Q motif" evidence="5">
    <location>
        <begin position="181"/>
        <end position="209"/>
    </location>
</feature>
<dbReference type="InterPro" id="IPR001650">
    <property type="entry name" value="Helicase_C-like"/>
</dbReference>
<feature type="compositionally biased region" description="Basic residues" evidence="7">
    <location>
        <begin position="789"/>
        <end position="803"/>
    </location>
</feature>
<dbReference type="GO" id="GO:0005524">
    <property type="term" value="F:ATP binding"/>
    <property type="evidence" value="ECO:0007669"/>
    <property type="project" value="UniProtKB-KW"/>
</dbReference>
<evidence type="ECO:0000256" key="3">
    <source>
        <dbReference type="ARBA" id="ARBA00022806"/>
    </source>
</evidence>
<feature type="domain" description="DEAD-box RNA helicase Q" evidence="10">
    <location>
        <begin position="181"/>
        <end position="209"/>
    </location>
</feature>
<feature type="compositionally biased region" description="Basic and acidic residues" evidence="7">
    <location>
        <begin position="636"/>
        <end position="655"/>
    </location>
</feature>
<feature type="compositionally biased region" description="Basic and acidic residues" evidence="7">
    <location>
        <begin position="153"/>
        <end position="169"/>
    </location>
</feature>
<keyword evidence="3 11" id="KW-0347">Helicase</keyword>
<dbReference type="InterPro" id="IPR000629">
    <property type="entry name" value="RNA-helicase_DEAD-box_CS"/>
</dbReference>
<keyword evidence="1" id="KW-0547">Nucleotide-binding</keyword>
<feature type="compositionally biased region" description="Basic and acidic residues" evidence="7">
    <location>
        <begin position="770"/>
        <end position="782"/>
    </location>
</feature>
<dbReference type="Proteomes" id="UP000001396">
    <property type="component" value="Unassembled WGS sequence"/>
</dbReference>
<proteinExistence type="predicted"/>
<dbReference type="PROSITE" id="PS00039">
    <property type="entry name" value="DEAD_ATP_HELICASE"/>
    <property type="match status" value="1"/>
</dbReference>
<feature type="compositionally biased region" description="Basic and acidic residues" evidence="7">
    <location>
        <begin position="669"/>
        <end position="678"/>
    </location>
</feature>
<feature type="compositionally biased region" description="Acidic residues" evidence="7">
    <location>
        <begin position="679"/>
        <end position="688"/>
    </location>
</feature>
<dbReference type="STRING" id="670386.D3B6C6"/>
<feature type="domain" description="Helicase ATP-binding" evidence="8">
    <location>
        <begin position="218"/>
        <end position="380"/>
    </location>
</feature>
<dbReference type="PROSITE" id="PS51194">
    <property type="entry name" value="HELICASE_CTER"/>
    <property type="match status" value="1"/>
</dbReference>
<dbReference type="EMBL" id="ADBJ01000017">
    <property type="protein sequence ID" value="EFA82896.1"/>
    <property type="molecule type" value="Genomic_DNA"/>
</dbReference>
<evidence type="ECO:0000259" key="8">
    <source>
        <dbReference type="PROSITE" id="PS51192"/>
    </source>
</evidence>
<dbReference type="GO" id="GO:0003724">
    <property type="term" value="F:RNA helicase activity"/>
    <property type="evidence" value="ECO:0007669"/>
    <property type="project" value="InterPro"/>
</dbReference>
<sequence length="803" mass="91550">MVENSNKRKSDDDFVMTIDDDENEEIYEDDSDDEQIREDDDVFIRKDSDNEDDDDKEEAFNFDDNEEVQLAWNFAPTLEKMKKQTFENGTPQTSLQDKIQKRLNAKKFNQDEKSKEKKDTEENDETENTPENDNQEEDDDNEEEEEDQIDQVQDGKKNKSDSLKTIESNRRRKQEVEEELPTFQELHLSRPLQKAVQKLGFTMPTPIQAKTIPPSTQCATTGSGKTAAFLLPILERLLYRDVDNRAIRVLVLLPTRELALQCQSVLENLAQFTNITSCLVVGGLSNKVQEVELRKRPDVVIATPGRLIDHLLNAHDVGLDDLEILVLDEADRLLDMGFKDELEKIVESCPANRQSLLFSATLSDEVKTLAKLSLKQPIRVAVDALYQVASTLEQEFVKIRPTQLGDRPALLLSLASRVFNTGGTIIFFKSKKEVHRLCIIFGLAGLSAAELHGDLSQEQRFESLQLFRDGKVQFLLASDVAARGLDVLGVKTVINYNIPRNLAQYIHRVGRTARAGAQGRACSFVTEGDRKILKDIVSRAKTKAKSRTVSQESVKYWRNKIDEMADDIKSIIKEELKEMDIRKAEKEIRKVEKLISTSSSKSSSMEKEWFATNSEKAKAKEAWKIQEGIIDPEELKRQKQEELDKKAGKKADRDPYLGLSRRKRRSKMHREEIAREMAEAEQSDDERDEVMSKIGGKRLEAKRAKPVDMRAVEKKVKSIQNSQKASGKETKRIEALRRVGIYTGPTPQEQLKLDKKQNKKNGGKPKKAVTRNDFEQDLDDIHSGSSSFKKGKVQQQKKKRKVN</sequence>
<dbReference type="InterPro" id="IPR011545">
    <property type="entry name" value="DEAD/DEAH_box_helicase_dom"/>
</dbReference>
<feature type="compositionally biased region" description="Basic and acidic residues" evidence="7">
    <location>
        <begin position="726"/>
        <end position="737"/>
    </location>
</feature>
<dbReference type="GeneID" id="31359161"/>
<name>D3B6C6_HETP5</name>
<evidence type="ECO:0000259" key="9">
    <source>
        <dbReference type="PROSITE" id="PS51194"/>
    </source>
</evidence>
<dbReference type="Pfam" id="PF00271">
    <property type="entry name" value="Helicase_C"/>
    <property type="match status" value="1"/>
</dbReference>
<dbReference type="GO" id="GO:0005829">
    <property type="term" value="C:cytosol"/>
    <property type="evidence" value="ECO:0007669"/>
    <property type="project" value="TreeGrafter"/>
</dbReference>
<dbReference type="GO" id="GO:0003676">
    <property type="term" value="F:nucleic acid binding"/>
    <property type="evidence" value="ECO:0007669"/>
    <property type="project" value="InterPro"/>
</dbReference>
<feature type="coiled-coil region" evidence="6">
    <location>
        <begin position="574"/>
        <end position="601"/>
    </location>
</feature>
<organism evidence="11 12">
    <name type="scientific">Heterostelium pallidum (strain ATCC 26659 / Pp 5 / PN500)</name>
    <name type="common">Cellular slime mold</name>
    <name type="synonym">Polysphondylium pallidum</name>
    <dbReference type="NCBI Taxonomy" id="670386"/>
    <lineage>
        <taxon>Eukaryota</taxon>
        <taxon>Amoebozoa</taxon>
        <taxon>Evosea</taxon>
        <taxon>Eumycetozoa</taxon>
        <taxon>Dictyostelia</taxon>
        <taxon>Acytosteliales</taxon>
        <taxon>Acytosteliaceae</taxon>
        <taxon>Heterostelium</taxon>
    </lineage>
</organism>
<feature type="compositionally biased region" description="Acidic residues" evidence="7">
    <location>
        <begin position="18"/>
        <end position="41"/>
    </location>
</feature>
<feature type="domain" description="Helicase C-terminal" evidence="9">
    <location>
        <begin position="413"/>
        <end position="555"/>
    </location>
</feature>
<evidence type="ECO:0000256" key="6">
    <source>
        <dbReference type="SAM" id="Coils"/>
    </source>
</evidence>
<evidence type="ECO:0000256" key="7">
    <source>
        <dbReference type="SAM" id="MobiDB-lite"/>
    </source>
</evidence>
<dbReference type="SMART" id="SM00490">
    <property type="entry name" value="HELICc"/>
    <property type="match status" value="1"/>
</dbReference>
<feature type="region of interest" description="Disordered" evidence="7">
    <location>
        <begin position="636"/>
        <end position="803"/>
    </location>
</feature>
<dbReference type="InterPro" id="IPR014014">
    <property type="entry name" value="RNA_helicase_DEAD_Q_motif"/>
</dbReference>
<dbReference type="InterPro" id="IPR014001">
    <property type="entry name" value="Helicase_ATP-bd"/>
</dbReference>
<evidence type="ECO:0000256" key="1">
    <source>
        <dbReference type="ARBA" id="ARBA00022741"/>
    </source>
</evidence>
<dbReference type="SUPFAM" id="SSF52540">
    <property type="entry name" value="P-loop containing nucleoside triphosphate hydrolases"/>
    <property type="match status" value="1"/>
</dbReference>
<evidence type="ECO:0000256" key="4">
    <source>
        <dbReference type="ARBA" id="ARBA00022840"/>
    </source>
</evidence>
<evidence type="ECO:0000313" key="11">
    <source>
        <dbReference type="EMBL" id="EFA82896.1"/>
    </source>
</evidence>
<gene>
    <name evidence="11" type="primary">ddx27</name>
    <name evidence="11" type="ORF">PPL_03674</name>
</gene>
<protein>
    <submittedName>
        <fullName evidence="11">Putative RNA helicase</fullName>
    </submittedName>
</protein>
<dbReference type="OMA" id="MIDPPKQ"/>
<dbReference type="CDD" id="cd17947">
    <property type="entry name" value="DEADc_DDX27"/>
    <property type="match status" value="1"/>
</dbReference>
<dbReference type="Pfam" id="PF00270">
    <property type="entry name" value="DEAD"/>
    <property type="match status" value="1"/>
</dbReference>
<keyword evidence="6" id="KW-0175">Coiled coil</keyword>
<dbReference type="SMART" id="SM00487">
    <property type="entry name" value="DEXDc"/>
    <property type="match status" value="1"/>
</dbReference>
<dbReference type="InParanoid" id="D3B6C6"/>
<evidence type="ECO:0000313" key="12">
    <source>
        <dbReference type="Proteomes" id="UP000001396"/>
    </source>
</evidence>